<feature type="compositionally biased region" description="Low complexity" evidence="5">
    <location>
        <begin position="248"/>
        <end position="289"/>
    </location>
</feature>
<dbReference type="Proteomes" id="UP000054270">
    <property type="component" value="Unassembled WGS sequence"/>
</dbReference>
<dbReference type="GO" id="GO:0036228">
    <property type="term" value="P:protein localization to nuclear inner membrane"/>
    <property type="evidence" value="ECO:0007669"/>
    <property type="project" value="TreeGrafter"/>
</dbReference>
<accession>A0A0D2MJQ6</accession>
<evidence type="ECO:0000256" key="1">
    <source>
        <dbReference type="ARBA" id="ARBA00004567"/>
    </source>
</evidence>
<dbReference type="AlphaFoldDB" id="A0A0D2MJQ6"/>
<reference evidence="8" key="1">
    <citation type="submission" date="2014-04" db="EMBL/GenBank/DDBJ databases">
        <title>Evolutionary Origins and Diversification of the Mycorrhizal Mutualists.</title>
        <authorList>
            <consortium name="DOE Joint Genome Institute"/>
            <consortium name="Mycorrhizal Genomics Consortium"/>
            <person name="Kohler A."/>
            <person name="Kuo A."/>
            <person name="Nagy L.G."/>
            <person name="Floudas D."/>
            <person name="Copeland A."/>
            <person name="Barry K.W."/>
            <person name="Cichocki N."/>
            <person name="Veneault-Fourrey C."/>
            <person name="LaButti K."/>
            <person name="Lindquist E.A."/>
            <person name="Lipzen A."/>
            <person name="Lundell T."/>
            <person name="Morin E."/>
            <person name="Murat C."/>
            <person name="Riley R."/>
            <person name="Ohm R."/>
            <person name="Sun H."/>
            <person name="Tunlid A."/>
            <person name="Henrissat B."/>
            <person name="Grigoriev I.V."/>
            <person name="Hibbett D.S."/>
            <person name="Martin F."/>
        </authorList>
    </citation>
    <scope>NUCLEOTIDE SEQUENCE [LARGE SCALE GENOMIC DNA]</scope>
    <source>
        <strain evidence="8">FD-334 SS-4</strain>
    </source>
</reference>
<feature type="compositionally biased region" description="Polar residues" evidence="5">
    <location>
        <begin position="212"/>
        <end position="224"/>
    </location>
</feature>
<keyword evidence="8" id="KW-1185">Reference proteome</keyword>
<dbReference type="GO" id="GO:0017056">
    <property type="term" value="F:structural constituent of nuclear pore"/>
    <property type="evidence" value="ECO:0007669"/>
    <property type="project" value="TreeGrafter"/>
</dbReference>
<evidence type="ECO:0000259" key="6">
    <source>
        <dbReference type="Pfam" id="PF13874"/>
    </source>
</evidence>
<dbReference type="GO" id="GO:0006999">
    <property type="term" value="P:nuclear pore organization"/>
    <property type="evidence" value="ECO:0007669"/>
    <property type="project" value="TreeGrafter"/>
</dbReference>
<feature type="compositionally biased region" description="Low complexity" evidence="5">
    <location>
        <begin position="10"/>
        <end position="31"/>
    </location>
</feature>
<sequence length="620" mass="62178">MSLFGGFGGANTSNSNTTGGNMFGTNTNPTPLQAQPTQQSLFGSSANPTGNTGGGLFGSSNANPAGGNAGGSAFGGGAFGATNTQGGTATGAGLFGAPAAPATGASLFSTNTNTGAANTNTGGIFGSNANTGSNLFGNAGQTAQNSTAFGNAANTSTNAAGTGTGGGLFGGGTTNTTGGLFGGGASTNTNTGGGLFGGGTSTNTNAGGGLFGSNTQPPAMTGSSLFGGPQAGGNLFGAKPANSGGAFGAPAANTAPGTNTLLGGSLFGQPQQGQQPQQQQQQQSSLFGSTSGNLFGQLAPQQSNMGLTASALGPPSNLLASRSTTAAQQNSTDPNVQFVKTAASIEAIYNAWNPASASCRFQTHFYNIVEPSKVSMYGRPPNATNDALWEKAVRENPDPSCLVPVIAIGFDNLRERIDAQTTQSTAQTQKLADLQSRLAALGKQHAVTNASRLLRAAAVQTQLAQRVMRFVQHLHLLIPAVRSSALRPQEEKSRGMLEELEEEMRRARVKSRLNELWALIGAVGASAGRSNNGGGNGAGSGGPGEWAVVDEEGLAQIAQILAEQQAGLQYLTKILQKGQKDLGIILGNSSAAKDAAEDFGMPVDSSDWASASTLRTSALR</sequence>
<dbReference type="PANTHER" id="PTHR13000">
    <property type="entry name" value="NUCLEOPORIN P54"/>
    <property type="match status" value="1"/>
</dbReference>
<keyword evidence="3" id="KW-0509">mRNA transport</keyword>
<keyword evidence="3" id="KW-0906">Nuclear pore complex</keyword>
<evidence type="ECO:0000256" key="5">
    <source>
        <dbReference type="SAM" id="MobiDB-lite"/>
    </source>
</evidence>
<feature type="region of interest" description="Disordered" evidence="5">
    <location>
        <begin position="1"/>
        <end position="61"/>
    </location>
</feature>
<feature type="compositionally biased region" description="Polar residues" evidence="5">
    <location>
        <begin position="32"/>
        <end position="50"/>
    </location>
</feature>
<comment type="subcellular location">
    <subcellularLocation>
        <location evidence="1">Nucleus</location>
        <location evidence="1">Nuclear pore complex</location>
    </subcellularLocation>
</comment>
<dbReference type="GO" id="GO:0044613">
    <property type="term" value="C:nuclear pore central transport channel"/>
    <property type="evidence" value="ECO:0007669"/>
    <property type="project" value="TreeGrafter"/>
</dbReference>
<keyword evidence="3" id="KW-0811">Translocation</keyword>
<name>A0A0D2MJQ6_HYPSF</name>
<dbReference type="GO" id="GO:0006607">
    <property type="term" value="P:NLS-bearing protein import into nucleus"/>
    <property type="evidence" value="ECO:0007669"/>
    <property type="project" value="TreeGrafter"/>
</dbReference>
<dbReference type="EMBL" id="KN817540">
    <property type="protein sequence ID" value="KJA23938.1"/>
    <property type="molecule type" value="Genomic_DNA"/>
</dbReference>
<evidence type="ECO:0000256" key="3">
    <source>
        <dbReference type="ARBA" id="ARBA00023132"/>
    </source>
</evidence>
<gene>
    <name evidence="7" type="ORF">HYPSUDRAFT_66031</name>
</gene>
<keyword evidence="2" id="KW-0813">Transport</keyword>
<dbReference type="InterPro" id="IPR024864">
    <property type="entry name" value="Nup54/Nup57/Nup44"/>
</dbReference>
<feature type="region of interest" description="Disordered" evidence="5">
    <location>
        <begin position="247"/>
        <end position="332"/>
    </location>
</feature>
<protein>
    <recommendedName>
        <fullName evidence="6">Nucleoporin Nup54 alpha-helical domain-containing protein</fullName>
    </recommendedName>
</protein>
<organism evidence="7 8">
    <name type="scientific">Hypholoma sublateritium (strain FD-334 SS-4)</name>
    <dbReference type="NCBI Taxonomy" id="945553"/>
    <lineage>
        <taxon>Eukaryota</taxon>
        <taxon>Fungi</taxon>
        <taxon>Dikarya</taxon>
        <taxon>Basidiomycota</taxon>
        <taxon>Agaricomycotina</taxon>
        <taxon>Agaricomycetes</taxon>
        <taxon>Agaricomycetidae</taxon>
        <taxon>Agaricales</taxon>
        <taxon>Agaricineae</taxon>
        <taxon>Strophariaceae</taxon>
        <taxon>Hypholoma</taxon>
    </lineage>
</organism>
<dbReference type="Pfam" id="PF13634">
    <property type="entry name" value="Nucleoporin_FG"/>
    <property type="match status" value="3"/>
</dbReference>
<feature type="compositionally biased region" description="Polar residues" evidence="5">
    <location>
        <begin position="318"/>
        <end position="332"/>
    </location>
</feature>
<dbReference type="OrthoDB" id="6162375at2759"/>
<evidence type="ECO:0000313" key="8">
    <source>
        <dbReference type="Proteomes" id="UP000054270"/>
    </source>
</evidence>
<dbReference type="STRING" id="945553.A0A0D2MJQ6"/>
<evidence type="ECO:0000256" key="2">
    <source>
        <dbReference type="ARBA" id="ARBA00022448"/>
    </source>
</evidence>
<feature type="compositionally biased region" description="Polar residues" evidence="5">
    <location>
        <begin position="290"/>
        <end position="307"/>
    </location>
</feature>
<keyword evidence="3" id="KW-0653">Protein transport</keyword>
<dbReference type="PANTHER" id="PTHR13000:SF0">
    <property type="entry name" value="NUCLEOPORIN P54"/>
    <property type="match status" value="1"/>
</dbReference>
<evidence type="ECO:0000313" key="7">
    <source>
        <dbReference type="EMBL" id="KJA23938.1"/>
    </source>
</evidence>
<dbReference type="InterPro" id="IPR025574">
    <property type="entry name" value="Nucleoporin_FG_rpt"/>
</dbReference>
<dbReference type="Pfam" id="PF13874">
    <property type="entry name" value="Nup54"/>
    <property type="match status" value="1"/>
</dbReference>
<dbReference type="OMA" id="NVMKRDT"/>
<proteinExistence type="predicted"/>
<feature type="domain" description="Nucleoporin Nup54 alpha-helical" evidence="6">
    <location>
        <begin position="380"/>
        <end position="519"/>
    </location>
</feature>
<feature type="region of interest" description="Disordered" evidence="5">
    <location>
        <begin position="206"/>
        <end position="227"/>
    </location>
</feature>
<keyword evidence="4" id="KW-0539">Nucleus</keyword>
<dbReference type="InterPro" id="IPR025712">
    <property type="entry name" value="Nup54_alpha-helical_dom"/>
</dbReference>
<evidence type="ECO:0000256" key="4">
    <source>
        <dbReference type="ARBA" id="ARBA00023242"/>
    </source>
</evidence>